<reference evidence="2 3" key="1">
    <citation type="journal article" date="2006" name="Science">
        <title>Phytophthora genome sequences uncover evolutionary origins and mechanisms of pathogenesis.</title>
        <authorList>
            <person name="Tyler B.M."/>
            <person name="Tripathy S."/>
            <person name="Zhang X."/>
            <person name="Dehal P."/>
            <person name="Jiang R.H."/>
            <person name="Aerts A."/>
            <person name="Arredondo F.D."/>
            <person name="Baxter L."/>
            <person name="Bensasson D."/>
            <person name="Beynon J.L."/>
            <person name="Chapman J."/>
            <person name="Damasceno C.M."/>
            <person name="Dorrance A.E."/>
            <person name="Dou D."/>
            <person name="Dickerman A.W."/>
            <person name="Dubchak I.L."/>
            <person name="Garbelotto M."/>
            <person name="Gijzen M."/>
            <person name="Gordon S.G."/>
            <person name="Govers F."/>
            <person name="Grunwald N.J."/>
            <person name="Huang W."/>
            <person name="Ivors K.L."/>
            <person name="Jones R.W."/>
            <person name="Kamoun S."/>
            <person name="Krampis K."/>
            <person name="Lamour K.H."/>
            <person name="Lee M.K."/>
            <person name="McDonald W.H."/>
            <person name="Medina M."/>
            <person name="Meijer H.J."/>
            <person name="Nordberg E.K."/>
            <person name="Maclean D.J."/>
            <person name="Ospina-Giraldo M.D."/>
            <person name="Morris P.F."/>
            <person name="Phuntumart V."/>
            <person name="Putnam N.H."/>
            <person name="Rash S."/>
            <person name="Rose J.K."/>
            <person name="Sakihama Y."/>
            <person name="Salamov A.A."/>
            <person name="Savidor A."/>
            <person name="Scheuring C.F."/>
            <person name="Smith B.M."/>
            <person name="Sobral B.W."/>
            <person name="Terry A."/>
            <person name="Torto-Alalibo T.A."/>
            <person name="Win J."/>
            <person name="Xu Z."/>
            <person name="Zhang H."/>
            <person name="Grigoriev I.V."/>
            <person name="Rokhsar D.S."/>
            <person name="Boore J.L."/>
        </authorList>
    </citation>
    <scope>NUCLEOTIDE SEQUENCE [LARGE SCALE GENOMIC DNA]</scope>
    <source>
        <strain evidence="2 3">P6497</strain>
    </source>
</reference>
<dbReference type="KEGG" id="psoj:PHYSODRAFT_256727"/>
<feature type="compositionally biased region" description="Basic and acidic residues" evidence="1">
    <location>
        <begin position="104"/>
        <end position="115"/>
    </location>
</feature>
<evidence type="ECO:0000256" key="1">
    <source>
        <dbReference type="SAM" id="MobiDB-lite"/>
    </source>
</evidence>
<accession>G5A604</accession>
<dbReference type="GeneID" id="20638780"/>
<keyword evidence="3" id="KW-1185">Reference proteome</keyword>
<dbReference type="SMR" id="G5A604"/>
<feature type="compositionally biased region" description="Basic and acidic residues" evidence="1">
    <location>
        <begin position="20"/>
        <end position="37"/>
    </location>
</feature>
<evidence type="ECO:0000313" key="3">
    <source>
        <dbReference type="Proteomes" id="UP000002640"/>
    </source>
</evidence>
<evidence type="ECO:0000313" key="2">
    <source>
        <dbReference type="EMBL" id="EGZ08759.1"/>
    </source>
</evidence>
<proteinExistence type="predicted"/>
<dbReference type="Proteomes" id="UP000002640">
    <property type="component" value="Unassembled WGS sequence"/>
</dbReference>
<feature type="region of interest" description="Disordered" evidence="1">
    <location>
        <begin position="123"/>
        <end position="243"/>
    </location>
</feature>
<feature type="compositionally biased region" description="Polar residues" evidence="1">
    <location>
        <begin position="39"/>
        <end position="48"/>
    </location>
</feature>
<feature type="region of interest" description="Disordered" evidence="1">
    <location>
        <begin position="1"/>
        <end position="56"/>
    </location>
</feature>
<feature type="compositionally biased region" description="Basic and acidic residues" evidence="1">
    <location>
        <begin position="196"/>
        <end position="209"/>
    </location>
</feature>
<name>G5A604_PHYSP</name>
<dbReference type="AlphaFoldDB" id="G5A604"/>
<protein>
    <submittedName>
        <fullName evidence="2">Uncharacterized protein</fullName>
    </submittedName>
</protein>
<dbReference type="InParanoid" id="G5A604"/>
<dbReference type="EMBL" id="JH159160">
    <property type="protein sequence ID" value="EGZ08759.1"/>
    <property type="molecule type" value="Genomic_DNA"/>
</dbReference>
<feature type="compositionally biased region" description="Acidic residues" evidence="1">
    <location>
        <begin position="160"/>
        <end position="172"/>
    </location>
</feature>
<organism evidence="2 3">
    <name type="scientific">Phytophthora sojae (strain P6497)</name>
    <name type="common">Soybean stem and root rot agent</name>
    <name type="synonym">Phytophthora megasperma f. sp. glycines</name>
    <dbReference type="NCBI Taxonomy" id="1094619"/>
    <lineage>
        <taxon>Eukaryota</taxon>
        <taxon>Sar</taxon>
        <taxon>Stramenopiles</taxon>
        <taxon>Oomycota</taxon>
        <taxon>Peronosporomycetes</taxon>
        <taxon>Peronosporales</taxon>
        <taxon>Peronosporaceae</taxon>
        <taxon>Phytophthora</taxon>
    </lineage>
</organism>
<sequence>MSELSEGGTDEDREQGDMLLEGRDRLAELRERRRDLENGSGQRGMSSGESERLQQETQAAAFDLAHEAMSAEAVKAFVKLKRAEYAAKHAPLVAPTGAGMVMRPPEKRGRACRPERFADLVADSYDSSSAEDSEFASEVSGERSDPDTDAARQFFGLSDSTDEASDAEESTADEIHEEGTRTPDACSPSDRVSSPQHKDNKCPNSKDKIPSSNSKLPNSKGKLHRGRSSSRMAKDAMLLDNQR</sequence>
<feature type="compositionally biased region" description="Basic and acidic residues" evidence="1">
    <location>
        <begin position="140"/>
        <end position="150"/>
    </location>
</feature>
<gene>
    <name evidence="2" type="ORF">PHYSODRAFT_256727</name>
</gene>
<feature type="region of interest" description="Disordered" evidence="1">
    <location>
        <begin position="96"/>
        <end position="115"/>
    </location>
</feature>
<dbReference type="RefSeq" id="XP_009535392.1">
    <property type="nucleotide sequence ID" value="XM_009537097.1"/>
</dbReference>